<dbReference type="AlphaFoldDB" id="A0A1M6X2N7"/>
<sequence length="54" mass="6167">MKELVRSLCSTCRHVAYCSLSTDRTNIQLCNEYVHRLDESDGPAIMVTNEMMSN</sequence>
<organism evidence="2 3">
    <name type="scientific">Flagellimonas taeanensis</name>
    <dbReference type="NCBI Taxonomy" id="1005926"/>
    <lineage>
        <taxon>Bacteria</taxon>
        <taxon>Pseudomonadati</taxon>
        <taxon>Bacteroidota</taxon>
        <taxon>Flavobacteriia</taxon>
        <taxon>Flavobacteriales</taxon>
        <taxon>Flavobacteriaceae</taxon>
        <taxon>Flagellimonas</taxon>
    </lineage>
</organism>
<keyword evidence="4" id="KW-1185">Reference proteome</keyword>
<comment type="caution">
    <text evidence="2">The sequence shown here is derived from an EMBL/GenBank/DDBJ whole genome shotgun (WGS) entry which is preliminary data.</text>
</comment>
<name>A0A1M6X2N7_9FLAO</name>
<reference evidence="2 3" key="1">
    <citation type="submission" date="2016-11" db="EMBL/GenBank/DDBJ databases">
        <authorList>
            <person name="Varghese N."/>
            <person name="Submissions S."/>
        </authorList>
    </citation>
    <scope>NUCLEOTIDE SEQUENCE [LARGE SCALE GENOMIC DNA]</scope>
    <source>
        <strain evidence="2 3">CGMCC 1.12174</strain>
        <strain evidence="1 4">DSM 26351</strain>
    </source>
</reference>
<dbReference type="Proteomes" id="UP000198940">
    <property type="component" value="Unassembled WGS sequence"/>
</dbReference>
<evidence type="ECO:0000313" key="3">
    <source>
        <dbReference type="Proteomes" id="UP000184031"/>
    </source>
</evidence>
<gene>
    <name evidence="1" type="ORF">SAMN04487891_104183</name>
    <name evidence="2" type="ORF">SAMN05216293_2417</name>
</gene>
<dbReference type="EMBL" id="FRAT01000006">
    <property type="protein sequence ID" value="SHL00250.1"/>
    <property type="molecule type" value="Genomic_DNA"/>
</dbReference>
<accession>A0A1M6X2N7</accession>
<evidence type="ECO:0000313" key="2">
    <source>
        <dbReference type="EMBL" id="SHL00250.1"/>
    </source>
</evidence>
<dbReference type="STRING" id="1055723.SAMN05216293_2417"/>
<protein>
    <submittedName>
        <fullName evidence="2">Uncharacterized protein</fullName>
    </submittedName>
</protein>
<evidence type="ECO:0000313" key="4">
    <source>
        <dbReference type="Proteomes" id="UP000198940"/>
    </source>
</evidence>
<dbReference type="Proteomes" id="UP000184031">
    <property type="component" value="Unassembled WGS sequence"/>
</dbReference>
<proteinExistence type="predicted"/>
<dbReference type="EMBL" id="FOKU01000004">
    <property type="protein sequence ID" value="SFB98325.1"/>
    <property type="molecule type" value="Genomic_DNA"/>
</dbReference>
<evidence type="ECO:0000313" key="1">
    <source>
        <dbReference type="EMBL" id="SFB98325.1"/>
    </source>
</evidence>